<dbReference type="GO" id="GO:0003723">
    <property type="term" value="F:RNA binding"/>
    <property type="evidence" value="ECO:0007669"/>
    <property type="project" value="InterPro"/>
</dbReference>
<dbReference type="AlphaFoldDB" id="Q0RTG7"/>
<evidence type="ECO:0008006" key="4">
    <source>
        <dbReference type="Google" id="ProtNLM"/>
    </source>
</evidence>
<gene>
    <name evidence="2" type="ordered locus">FRAAL0456</name>
</gene>
<dbReference type="OrthoDB" id="3189549at2"/>
<dbReference type="RefSeq" id="WP_011601712.1">
    <property type="nucleotide sequence ID" value="NC_008278.1"/>
</dbReference>
<dbReference type="Gene3D" id="3.30.70.2660">
    <property type="match status" value="1"/>
</dbReference>
<keyword evidence="3" id="KW-1185">Reference proteome</keyword>
<evidence type="ECO:0000256" key="1">
    <source>
        <dbReference type="ARBA" id="ARBA00023118"/>
    </source>
</evidence>
<dbReference type="NCBIfam" id="TIGR01868">
    <property type="entry name" value="casD_Cas5e"/>
    <property type="match status" value="1"/>
</dbReference>
<dbReference type="GO" id="GO:0043571">
    <property type="term" value="P:maintenance of CRISPR repeat elements"/>
    <property type="evidence" value="ECO:0007669"/>
    <property type="project" value="InterPro"/>
</dbReference>
<dbReference type="InterPro" id="IPR010147">
    <property type="entry name" value="CRISPR-assoc_prot_CasD"/>
</dbReference>
<dbReference type="STRING" id="326424.FRAAL0456"/>
<dbReference type="KEGG" id="fal:FRAAL0456"/>
<dbReference type="Proteomes" id="UP000000657">
    <property type="component" value="Chromosome"/>
</dbReference>
<dbReference type="InterPro" id="IPR013422">
    <property type="entry name" value="CRISPR-assoc_prot_Cas5_N"/>
</dbReference>
<evidence type="ECO:0000313" key="3">
    <source>
        <dbReference type="Proteomes" id="UP000000657"/>
    </source>
</evidence>
<dbReference type="InterPro" id="IPR021124">
    <property type="entry name" value="CRISPR-assoc_prot_Cas5"/>
</dbReference>
<dbReference type="NCBIfam" id="TIGR02593">
    <property type="entry name" value="CRISPR_cas5"/>
    <property type="match status" value="1"/>
</dbReference>
<dbReference type="eggNOG" id="ENOG502ZBPB">
    <property type="taxonomic scope" value="Bacteria"/>
</dbReference>
<evidence type="ECO:0000313" key="2">
    <source>
        <dbReference type="EMBL" id="CAJ59131.1"/>
    </source>
</evidence>
<organism evidence="2 3">
    <name type="scientific">Frankia alni (strain DSM 45986 / CECT 9034 / ACN14a)</name>
    <dbReference type="NCBI Taxonomy" id="326424"/>
    <lineage>
        <taxon>Bacteria</taxon>
        <taxon>Bacillati</taxon>
        <taxon>Actinomycetota</taxon>
        <taxon>Actinomycetes</taxon>
        <taxon>Frankiales</taxon>
        <taxon>Frankiaceae</taxon>
        <taxon>Frankia</taxon>
    </lineage>
</organism>
<dbReference type="CDD" id="cd09756">
    <property type="entry name" value="Cas5_I-E"/>
    <property type="match status" value="1"/>
</dbReference>
<dbReference type="GO" id="GO:0051607">
    <property type="term" value="P:defense response to virus"/>
    <property type="evidence" value="ECO:0007669"/>
    <property type="project" value="UniProtKB-KW"/>
</dbReference>
<dbReference type="Pfam" id="PF09704">
    <property type="entry name" value="Cas_Cas5d"/>
    <property type="match status" value="1"/>
</dbReference>
<protein>
    <recommendedName>
        <fullName evidence="4">Type I-E CRISPR-associated protein Cas5/CasD</fullName>
    </recommendedName>
</protein>
<name>Q0RTG7_FRAAA</name>
<accession>Q0RTG7</accession>
<sequence length="275" mass="29852">MTGADSRCLVLRLAGPVQSWGGGSMFNRRETLTEPTKSGLIGLLAAAEGRRRADPIEDLLALTFGVRTDQPGTLLRDYHTVSDYRGRPLPSAAVTAKGLQKLTSPAKYTHVTERFYLQDAVFVVAVAAPEPVLTTLVDAIRAPAFPLALGRRSCPPTQPLLLTPDDESGRPLWPGDVVDVLTAVPWAAGAAQIDRLAALRRQPRTVDLPVTVDDPHGEDVRMDLPTTFDPRTRAFSSRRVHQTWVHLPPPYDLVDLDDDAGGTGSSHDPFALLGW</sequence>
<reference evidence="2 3" key="1">
    <citation type="journal article" date="2007" name="Genome Res.">
        <title>Genome characteristics of facultatively symbiotic Frankia sp. strains reflect host range and host plant biogeography.</title>
        <authorList>
            <person name="Normand P."/>
            <person name="Lapierre P."/>
            <person name="Tisa L.S."/>
            <person name="Gogarten J.P."/>
            <person name="Alloisio N."/>
            <person name="Bagnarol E."/>
            <person name="Bassi C.A."/>
            <person name="Berry A.M."/>
            <person name="Bickhart D.M."/>
            <person name="Choisne N."/>
            <person name="Couloux A."/>
            <person name="Cournoyer B."/>
            <person name="Cruveiller S."/>
            <person name="Daubin V."/>
            <person name="Demange N."/>
            <person name="Francino M.P."/>
            <person name="Goltsman E."/>
            <person name="Huang Y."/>
            <person name="Kopp O.R."/>
            <person name="Labarre L."/>
            <person name="Lapidus A."/>
            <person name="Lavire C."/>
            <person name="Marechal J."/>
            <person name="Martinez M."/>
            <person name="Mastronunzio J.E."/>
            <person name="Mullin B.C."/>
            <person name="Niemann J."/>
            <person name="Pujic P."/>
            <person name="Rawnsley T."/>
            <person name="Rouy Z."/>
            <person name="Schenowitz C."/>
            <person name="Sellstedt A."/>
            <person name="Tavares F."/>
            <person name="Tomkins J.P."/>
            <person name="Vallenet D."/>
            <person name="Valverde C."/>
            <person name="Wall L.G."/>
            <person name="Wang Y."/>
            <person name="Medigue C."/>
            <person name="Benson D.R."/>
        </authorList>
    </citation>
    <scope>NUCLEOTIDE SEQUENCE [LARGE SCALE GENOMIC DNA]</scope>
    <source>
        <strain evidence="3">DSM 45986 / CECT 9034 / ACN14a</strain>
    </source>
</reference>
<keyword evidence="1" id="KW-0051">Antiviral defense</keyword>
<dbReference type="EMBL" id="CT573213">
    <property type="protein sequence ID" value="CAJ59131.1"/>
    <property type="molecule type" value="Genomic_DNA"/>
</dbReference>
<proteinExistence type="predicted"/>
<dbReference type="HOGENOM" id="CLU_084726_1_0_11"/>